<dbReference type="GeneID" id="36524582"/>
<dbReference type="GO" id="GO:0016020">
    <property type="term" value="C:membrane"/>
    <property type="evidence" value="ECO:0007669"/>
    <property type="project" value="UniProtKB-SubCell"/>
</dbReference>
<reference evidence="9 10" key="1">
    <citation type="submission" date="2017-12" db="EMBL/GenBank/DDBJ databases">
        <authorList>
            <consortium name="DOE Joint Genome Institute"/>
            <person name="Haridas S."/>
            <person name="Kjaerbolling I."/>
            <person name="Vesth T.C."/>
            <person name="Frisvad J.C."/>
            <person name="Nybo J.L."/>
            <person name="Theobald S."/>
            <person name="Kuo A."/>
            <person name="Bowyer P."/>
            <person name="Matsuda Y."/>
            <person name="Mondo S."/>
            <person name="Lyhne E.K."/>
            <person name="Kogle M.E."/>
            <person name="Clum A."/>
            <person name="Lipzen A."/>
            <person name="Salamov A."/>
            <person name="Ngan C.Y."/>
            <person name="Daum C."/>
            <person name="Chiniquy J."/>
            <person name="Barry K."/>
            <person name="LaButti K."/>
            <person name="Simmons B.A."/>
            <person name="Magnuson J.K."/>
            <person name="Mortensen U.H."/>
            <person name="Larsen T.O."/>
            <person name="Grigoriev I.V."/>
            <person name="Baker S.E."/>
            <person name="Andersen M.R."/>
            <person name="Nordberg H.P."/>
            <person name="Cantor M.N."/>
            <person name="Hua S.X."/>
        </authorList>
    </citation>
    <scope>NUCLEOTIDE SEQUENCE [LARGE SCALE GENOMIC DNA]</scope>
    <source>
        <strain evidence="9 10">CBS 102.13</strain>
    </source>
</reference>
<name>A0A2I2FAJ6_ASPCN</name>
<protein>
    <submittedName>
        <fullName evidence="9">Major facilitator superfamily domain-containing protein</fullName>
    </submittedName>
</protein>
<comment type="similarity">
    <text evidence="2">Belongs to the major facilitator superfamily. Sugar transporter (TC 2.A.1.1) family.</text>
</comment>
<evidence type="ECO:0000256" key="2">
    <source>
        <dbReference type="ARBA" id="ARBA00010992"/>
    </source>
</evidence>
<accession>A0A2I2FAJ6</accession>
<dbReference type="InterPro" id="IPR005828">
    <property type="entry name" value="MFS_sugar_transport-like"/>
</dbReference>
<feature type="domain" description="Major facilitator superfamily (MFS) profile" evidence="8">
    <location>
        <begin position="1"/>
        <end position="454"/>
    </location>
</feature>
<dbReference type="PANTHER" id="PTHR48020">
    <property type="entry name" value="PROTON MYO-INOSITOL COTRANSPORTER"/>
    <property type="match status" value="1"/>
</dbReference>
<dbReference type="STRING" id="41067.A0A2I2FAJ6"/>
<dbReference type="RefSeq" id="XP_024671663.1">
    <property type="nucleotide sequence ID" value="XM_024817422.1"/>
</dbReference>
<keyword evidence="10" id="KW-1185">Reference proteome</keyword>
<dbReference type="AlphaFoldDB" id="A0A2I2FAJ6"/>
<dbReference type="GO" id="GO:0015798">
    <property type="term" value="P:myo-inositol transport"/>
    <property type="evidence" value="ECO:0007669"/>
    <property type="project" value="UniProtKB-ARBA"/>
</dbReference>
<dbReference type="GO" id="GO:0022857">
    <property type="term" value="F:transmembrane transporter activity"/>
    <property type="evidence" value="ECO:0007669"/>
    <property type="project" value="InterPro"/>
</dbReference>
<evidence type="ECO:0000256" key="1">
    <source>
        <dbReference type="ARBA" id="ARBA00004141"/>
    </source>
</evidence>
<evidence type="ECO:0000259" key="8">
    <source>
        <dbReference type="PROSITE" id="PS50850"/>
    </source>
</evidence>
<comment type="subcellular location">
    <subcellularLocation>
        <location evidence="1">Membrane</location>
        <topology evidence="1">Multi-pass membrane protein</topology>
    </subcellularLocation>
</comment>
<dbReference type="Pfam" id="PF00083">
    <property type="entry name" value="Sugar_tr"/>
    <property type="match status" value="2"/>
</dbReference>
<feature type="transmembrane region" description="Helical" evidence="7">
    <location>
        <begin position="367"/>
        <end position="390"/>
    </location>
</feature>
<keyword evidence="3" id="KW-0813">Transport</keyword>
<feature type="transmembrane region" description="Helical" evidence="7">
    <location>
        <begin position="337"/>
        <end position="355"/>
    </location>
</feature>
<dbReference type="PRINTS" id="PR00171">
    <property type="entry name" value="SUGRTRNSPORT"/>
</dbReference>
<evidence type="ECO:0000256" key="5">
    <source>
        <dbReference type="ARBA" id="ARBA00022989"/>
    </source>
</evidence>
<dbReference type="InterPro" id="IPR036259">
    <property type="entry name" value="MFS_trans_sf"/>
</dbReference>
<keyword evidence="6 7" id="KW-0472">Membrane</keyword>
<proteinExistence type="inferred from homology"/>
<evidence type="ECO:0000313" key="10">
    <source>
        <dbReference type="Proteomes" id="UP000234585"/>
    </source>
</evidence>
<sequence>MCRNHTDDNDYLAGLIDAAPWLSASVIGAWLSDQLQEATAGRRPALFLSSIFCAAFALGSARCESWVQLLICRICLGIGIGAKASIAPVFAAEAAADHLRGRLLIMWQFFDAGGIFLGFLTVWIVDHSWRALLASAAIPALIMLFLVFLCPESPRLLIRRGDYHAAFGVLCQLRPTEVQAARDLFYIHSQLQKEAALIEGQKTPDQQAWRDSRSGTPLEHPLDQAGDDRYLKMIQKSSYPHRVGALWKIPRNRNACIAAFIVMASQQLCGINVLSFYSSKLYDDVHQPTNKGREPATIELQRRTRVAWLNFGFGLANFLCTLPAFRLIDRYSRRQLLLTSLGAMFFCLVAIGGFYEIDDVNIRLGPIATFTVVLFNVAYGVGAGPIPFTFSAEAFPLSYRGMHHPSPNLYMSHLIGLLVYRSRNELQCHDVIAFILVFLFVPSASSKYTLEEMNSIFKHKMVCHVRWHLSVFCVLRGQERGDFDDFCVCEGSGE</sequence>
<dbReference type="GO" id="GO:0015791">
    <property type="term" value="P:polyol transmembrane transport"/>
    <property type="evidence" value="ECO:0007669"/>
    <property type="project" value="UniProtKB-ARBA"/>
</dbReference>
<dbReference type="SUPFAM" id="SSF103473">
    <property type="entry name" value="MFS general substrate transporter"/>
    <property type="match status" value="1"/>
</dbReference>
<keyword evidence="4 7" id="KW-0812">Transmembrane</keyword>
<evidence type="ECO:0000313" key="9">
    <source>
        <dbReference type="EMBL" id="PLB37651.1"/>
    </source>
</evidence>
<feature type="transmembrane region" description="Helical" evidence="7">
    <location>
        <begin position="432"/>
        <end position="450"/>
    </location>
</feature>
<dbReference type="PROSITE" id="PS50850">
    <property type="entry name" value="MFS"/>
    <property type="match status" value="1"/>
</dbReference>
<organism evidence="9 10">
    <name type="scientific">Aspergillus candidus</name>
    <dbReference type="NCBI Taxonomy" id="41067"/>
    <lineage>
        <taxon>Eukaryota</taxon>
        <taxon>Fungi</taxon>
        <taxon>Dikarya</taxon>
        <taxon>Ascomycota</taxon>
        <taxon>Pezizomycotina</taxon>
        <taxon>Eurotiomycetes</taxon>
        <taxon>Eurotiomycetidae</taxon>
        <taxon>Eurotiales</taxon>
        <taxon>Aspergillaceae</taxon>
        <taxon>Aspergillus</taxon>
        <taxon>Aspergillus subgen. Circumdati</taxon>
    </lineage>
</organism>
<feature type="transmembrane region" description="Helical" evidence="7">
    <location>
        <begin position="103"/>
        <end position="125"/>
    </location>
</feature>
<keyword evidence="5 7" id="KW-1133">Transmembrane helix</keyword>
<evidence type="ECO:0000256" key="4">
    <source>
        <dbReference type="ARBA" id="ARBA00022692"/>
    </source>
</evidence>
<dbReference type="Gene3D" id="1.20.1250.20">
    <property type="entry name" value="MFS general substrate transporter like domains"/>
    <property type="match status" value="1"/>
</dbReference>
<dbReference type="InterPro" id="IPR003663">
    <property type="entry name" value="Sugar/inositol_transpt"/>
</dbReference>
<dbReference type="PANTHER" id="PTHR48020:SF40">
    <property type="entry name" value="MAJOR FACILITATOR SUPERFAMILY (MFS) PROFILE DOMAIN-CONTAINING PROTEIN"/>
    <property type="match status" value="1"/>
</dbReference>
<dbReference type="InterPro" id="IPR050814">
    <property type="entry name" value="Myo-inositol_Transporter"/>
</dbReference>
<dbReference type="InterPro" id="IPR020846">
    <property type="entry name" value="MFS_dom"/>
</dbReference>
<evidence type="ECO:0000256" key="6">
    <source>
        <dbReference type="ARBA" id="ARBA00023136"/>
    </source>
</evidence>
<dbReference type="EMBL" id="KZ559141">
    <property type="protein sequence ID" value="PLB37651.1"/>
    <property type="molecule type" value="Genomic_DNA"/>
</dbReference>
<dbReference type="Proteomes" id="UP000234585">
    <property type="component" value="Unassembled WGS sequence"/>
</dbReference>
<feature type="transmembrane region" description="Helical" evidence="7">
    <location>
        <begin position="131"/>
        <end position="150"/>
    </location>
</feature>
<feature type="transmembrane region" description="Helical" evidence="7">
    <location>
        <begin position="306"/>
        <end position="325"/>
    </location>
</feature>
<gene>
    <name evidence="9" type="ORF">BDW47DRAFT_131911</name>
</gene>
<evidence type="ECO:0000256" key="7">
    <source>
        <dbReference type="SAM" id="Phobius"/>
    </source>
</evidence>
<dbReference type="OrthoDB" id="6339427at2759"/>
<evidence type="ECO:0000256" key="3">
    <source>
        <dbReference type="ARBA" id="ARBA00022448"/>
    </source>
</evidence>